<accession>A0A3S5FCL7</accession>
<protein>
    <submittedName>
        <fullName evidence="1">Uncharacterized protein</fullName>
    </submittedName>
</protein>
<dbReference type="Proteomes" id="UP000784294">
    <property type="component" value="Unassembled WGS sequence"/>
</dbReference>
<dbReference type="OrthoDB" id="26184at2759"/>
<name>A0A3S5FCL7_9PLAT</name>
<keyword evidence="2" id="KW-1185">Reference proteome</keyword>
<dbReference type="EMBL" id="CAAALY010017621">
    <property type="protein sequence ID" value="VEL13385.1"/>
    <property type="molecule type" value="Genomic_DNA"/>
</dbReference>
<proteinExistence type="predicted"/>
<comment type="caution">
    <text evidence="1">The sequence shown here is derived from an EMBL/GenBank/DDBJ whole genome shotgun (WGS) entry which is preliminary data.</text>
</comment>
<organism evidence="1 2">
    <name type="scientific">Protopolystoma xenopodis</name>
    <dbReference type="NCBI Taxonomy" id="117903"/>
    <lineage>
        <taxon>Eukaryota</taxon>
        <taxon>Metazoa</taxon>
        <taxon>Spiralia</taxon>
        <taxon>Lophotrochozoa</taxon>
        <taxon>Platyhelminthes</taxon>
        <taxon>Monogenea</taxon>
        <taxon>Polyopisthocotylea</taxon>
        <taxon>Polystomatidea</taxon>
        <taxon>Polystomatidae</taxon>
        <taxon>Protopolystoma</taxon>
    </lineage>
</organism>
<evidence type="ECO:0000313" key="2">
    <source>
        <dbReference type="Proteomes" id="UP000784294"/>
    </source>
</evidence>
<sequence>MVNYLNEGQELIKKNRAEVQRLSEETARNREVVRRLATQ</sequence>
<reference evidence="1" key="1">
    <citation type="submission" date="2018-11" db="EMBL/GenBank/DDBJ databases">
        <authorList>
            <consortium name="Pathogen Informatics"/>
        </authorList>
    </citation>
    <scope>NUCLEOTIDE SEQUENCE</scope>
</reference>
<gene>
    <name evidence="1" type="ORF">PXEA_LOCUS6825</name>
</gene>
<dbReference type="AlphaFoldDB" id="A0A3S5FCL7"/>
<evidence type="ECO:0000313" key="1">
    <source>
        <dbReference type="EMBL" id="VEL13385.1"/>
    </source>
</evidence>